<dbReference type="EMBL" id="QETB01000004">
    <property type="protein sequence ID" value="PWF26287.1"/>
    <property type="molecule type" value="Genomic_DNA"/>
</dbReference>
<dbReference type="PANTHER" id="PTHR28208:SF3">
    <property type="entry name" value="PHOSPHATIDATE PHOSPHATASE APP1"/>
    <property type="match status" value="1"/>
</dbReference>
<dbReference type="OrthoDB" id="9789875at2"/>
<organism evidence="2 3">
    <name type="scientific">Ancrocorticia populi</name>
    <dbReference type="NCBI Taxonomy" id="2175228"/>
    <lineage>
        <taxon>Bacteria</taxon>
        <taxon>Bacillati</taxon>
        <taxon>Actinomycetota</taxon>
        <taxon>Actinomycetes</taxon>
        <taxon>Actinomycetales</taxon>
        <taxon>Actinomycetaceae</taxon>
        <taxon>Ancrocorticia</taxon>
    </lineage>
</organism>
<dbReference type="Proteomes" id="UP000245283">
    <property type="component" value="Unassembled WGS sequence"/>
</dbReference>
<evidence type="ECO:0000313" key="2">
    <source>
        <dbReference type="EMBL" id="PWF26287.1"/>
    </source>
</evidence>
<sequence>MSSPDEDDPFTFPFLPRSTHGLLSERPVSHFLDTRSPTIDAVDDMVEIASERAREAGRGWRQFFTTQVGYLPVTIEIAGQTIHAKTDRSGYIDVLVLDHGLAPGWHQATITPRAGEPVTAPILIIEPEATLGLISDVDDTVVVTWLPRTVLAAWNSFVLRTNTRQPVPGMAEFYDRLLAGHPNAPVFYLSTGAWNTLPAMQEFIKDNRLPTGPMLMTDWGPTPTGLFRSGQEHKKTQLRNLIIMFPKIRWVLVGDDGQHDPYIYGELAREHPRRVAGIAFRELGLVEKVLSQGALIGAELRDAPDPGLSIPIISAKDGFGLLDRMKELRLP</sequence>
<accession>A0A2V1K7Y2</accession>
<evidence type="ECO:0000313" key="3">
    <source>
        <dbReference type="Proteomes" id="UP000245283"/>
    </source>
</evidence>
<protein>
    <recommendedName>
        <fullName evidence="1">Phosphatidate phosphatase APP1 catalytic domain-containing protein</fullName>
    </recommendedName>
</protein>
<reference evidence="3" key="1">
    <citation type="submission" date="2018-05" db="EMBL/GenBank/DDBJ databases">
        <authorList>
            <person name="Li Y."/>
        </authorList>
    </citation>
    <scope>NUCLEOTIDE SEQUENCE [LARGE SCALE GENOMIC DNA]</scope>
    <source>
        <strain evidence="3">sk1b4</strain>
    </source>
</reference>
<comment type="caution">
    <text evidence="2">The sequence shown here is derived from an EMBL/GenBank/DDBJ whole genome shotgun (WGS) entry which is preliminary data.</text>
</comment>
<dbReference type="AlphaFoldDB" id="A0A2V1K7Y2"/>
<evidence type="ECO:0000259" key="1">
    <source>
        <dbReference type="Pfam" id="PF09949"/>
    </source>
</evidence>
<dbReference type="InterPro" id="IPR019236">
    <property type="entry name" value="APP1_cat"/>
</dbReference>
<dbReference type="PANTHER" id="PTHR28208">
    <property type="entry name" value="PHOSPHATIDATE PHOSPHATASE APP1"/>
    <property type="match status" value="1"/>
</dbReference>
<name>A0A2V1K7Y2_9ACTO</name>
<feature type="domain" description="Phosphatidate phosphatase APP1 catalytic" evidence="1">
    <location>
        <begin position="132"/>
        <end position="281"/>
    </location>
</feature>
<gene>
    <name evidence="2" type="ORF">DD236_08980</name>
</gene>
<dbReference type="InterPro" id="IPR052935">
    <property type="entry name" value="Mg2+_PAP"/>
</dbReference>
<dbReference type="Pfam" id="PF09949">
    <property type="entry name" value="APP1_cat"/>
    <property type="match status" value="1"/>
</dbReference>
<proteinExistence type="predicted"/>
<keyword evidence="3" id="KW-1185">Reference proteome</keyword>
<dbReference type="GO" id="GO:0008195">
    <property type="term" value="F:phosphatidate phosphatase activity"/>
    <property type="evidence" value="ECO:0007669"/>
    <property type="project" value="InterPro"/>
</dbReference>